<feature type="domain" description="Xylose isomerase-like TIM barrel" evidence="1">
    <location>
        <begin position="28"/>
        <end position="247"/>
    </location>
</feature>
<keyword evidence="2" id="KW-0413">Isomerase</keyword>
<organism evidence="2 3">
    <name type="scientific">Paenibacillus albicereus</name>
    <dbReference type="NCBI Taxonomy" id="2726185"/>
    <lineage>
        <taxon>Bacteria</taxon>
        <taxon>Bacillati</taxon>
        <taxon>Bacillota</taxon>
        <taxon>Bacilli</taxon>
        <taxon>Bacillales</taxon>
        <taxon>Paenibacillaceae</taxon>
        <taxon>Paenibacillus</taxon>
    </lineage>
</organism>
<gene>
    <name evidence="2" type="ORF">HGI30_05250</name>
</gene>
<dbReference type="Pfam" id="PF01261">
    <property type="entry name" value="AP_endonuc_2"/>
    <property type="match status" value="1"/>
</dbReference>
<reference evidence="2 3" key="1">
    <citation type="submission" date="2020-04" db="EMBL/GenBank/DDBJ databases">
        <title>Novel Paenibacillus strain UniB2 isolated from commercial digestive syrup.</title>
        <authorList>
            <person name="Thorat V."/>
            <person name="Kirdat K."/>
            <person name="Tiwarekar B."/>
            <person name="Yadav A."/>
        </authorList>
    </citation>
    <scope>NUCLEOTIDE SEQUENCE [LARGE SCALE GENOMIC DNA]</scope>
    <source>
        <strain evidence="2 3">UniB2</strain>
    </source>
</reference>
<dbReference type="KEGG" id="palr:HGI30_05250"/>
<keyword evidence="3" id="KW-1185">Reference proteome</keyword>
<protein>
    <submittedName>
        <fullName evidence="2">Sugar phosphate isomerase/epimerase</fullName>
    </submittedName>
</protein>
<evidence type="ECO:0000313" key="3">
    <source>
        <dbReference type="Proteomes" id="UP000502136"/>
    </source>
</evidence>
<dbReference type="Proteomes" id="UP000502136">
    <property type="component" value="Chromosome"/>
</dbReference>
<dbReference type="GO" id="GO:0016853">
    <property type="term" value="F:isomerase activity"/>
    <property type="evidence" value="ECO:0007669"/>
    <property type="project" value="UniProtKB-KW"/>
</dbReference>
<proteinExistence type="predicted"/>
<name>A0A6H2GV32_9BACL</name>
<sequence length="302" mass="32616">MLERGGIALSGIGDEASASLEEQARVHAELGWTELELRSAEGAAFADWDDALTGKARRLLLGAGLKASIADSRIGNWERPITYPFERELEELERCAERLLRLGGRGLRVMSWPNDGWSETDWEQSVLERMDRLAERAGRCGVTLLHENCAGWAGSDPERALRLVGTVNRPSLRLLMDTGNGIAYRYSAPDYLRRALPYVEHVHVKDGRLQDGKAVYTPPGRGDAGVAECLGLLLDAGYAGLLAIEPHLHVVPHLGERGGGAGQLEAYAAYGRELERLLAEVRADARAETAAAEAAAAGEAGA</sequence>
<dbReference type="Gene3D" id="3.20.20.150">
    <property type="entry name" value="Divalent-metal-dependent TIM barrel enzymes"/>
    <property type="match status" value="1"/>
</dbReference>
<dbReference type="AlphaFoldDB" id="A0A6H2GV32"/>
<dbReference type="InterPro" id="IPR036237">
    <property type="entry name" value="Xyl_isomerase-like_sf"/>
</dbReference>
<evidence type="ECO:0000259" key="1">
    <source>
        <dbReference type="Pfam" id="PF01261"/>
    </source>
</evidence>
<dbReference type="RefSeq" id="WP_168906681.1">
    <property type="nucleotide sequence ID" value="NZ_CP051428.1"/>
</dbReference>
<dbReference type="SUPFAM" id="SSF51658">
    <property type="entry name" value="Xylose isomerase-like"/>
    <property type="match status" value="1"/>
</dbReference>
<dbReference type="EMBL" id="CP051428">
    <property type="protein sequence ID" value="QJC51026.1"/>
    <property type="molecule type" value="Genomic_DNA"/>
</dbReference>
<evidence type="ECO:0000313" key="2">
    <source>
        <dbReference type="EMBL" id="QJC51026.1"/>
    </source>
</evidence>
<dbReference type="PANTHER" id="PTHR12110:SF41">
    <property type="entry name" value="INOSOSE DEHYDRATASE"/>
    <property type="match status" value="1"/>
</dbReference>
<dbReference type="InterPro" id="IPR050312">
    <property type="entry name" value="IolE/XylAMocC-like"/>
</dbReference>
<accession>A0A6H2GV32</accession>
<dbReference type="InterPro" id="IPR013022">
    <property type="entry name" value="Xyl_isomerase-like_TIM-brl"/>
</dbReference>
<dbReference type="PANTHER" id="PTHR12110">
    <property type="entry name" value="HYDROXYPYRUVATE ISOMERASE"/>
    <property type="match status" value="1"/>
</dbReference>